<sequence>MTAKRVLWELRQSACSERAASAQAYLQAVPGGYGEGDRFLGCSVPDLRATAKKHSELPQEELQKLLDSQWHECRLTGLFILADQFQQAAKQRNPNRDAETREIVEFYLANLDAVNNWDLVDSSAPKILGVWLVENPTERGMLARLASSSVIWERRVAVLATFALIRNQEFNEVISLAEMLIDDEHDLIHKAVGWMLREVGNRDANELKSFLQKHAHHMPRTMLRYSIEKLSKEERSRWMAVSKQRTGSSPRA</sequence>
<dbReference type="PANTHER" id="PTHR34070">
    <property type="entry name" value="ARMADILLO-TYPE FOLD"/>
    <property type="match status" value="1"/>
</dbReference>
<reference evidence="1 2" key="1">
    <citation type="submission" date="2017-05" db="EMBL/GenBank/DDBJ databases">
        <authorList>
            <person name="Varghese N."/>
            <person name="Submissions S."/>
        </authorList>
    </citation>
    <scope>NUCLEOTIDE SEQUENCE [LARGE SCALE GENOMIC DNA]</scope>
    <source>
        <strain evidence="1 2">DSM 25457</strain>
    </source>
</reference>
<keyword evidence="2" id="KW-1185">Reference proteome</keyword>
<comment type="caution">
    <text evidence="1">The sequence shown here is derived from an EMBL/GenBank/DDBJ whole genome shotgun (WGS) entry which is preliminary data.</text>
</comment>
<protein>
    <submittedName>
        <fullName evidence="1">DNA alkylation repair enzyme</fullName>
    </submittedName>
</protein>
<name>A0ABY1Q4V3_9BACT</name>
<dbReference type="InterPro" id="IPR016024">
    <property type="entry name" value="ARM-type_fold"/>
</dbReference>
<dbReference type="Proteomes" id="UP001158067">
    <property type="component" value="Unassembled WGS sequence"/>
</dbReference>
<dbReference type="InterPro" id="IPR014825">
    <property type="entry name" value="DNA_alkylation"/>
</dbReference>
<dbReference type="Pfam" id="PF08713">
    <property type="entry name" value="DNA_alkylation"/>
    <property type="match status" value="1"/>
</dbReference>
<accession>A0ABY1Q4V3</accession>
<dbReference type="EMBL" id="FXUG01000006">
    <property type="protein sequence ID" value="SMP59508.1"/>
    <property type="molecule type" value="Genomic_DNA"/>
</dbReference>
<evidence type="ECO:0000313" key="1">
    <source>
        <dbReference type="EMBL" id="SMP59508.1"/>
    </source>
</evidence>
<dbReference type="RefSeq" id="WP_283432970.1">
    <property type="nucleotide sequence ID" value="NZ_FXUG01000006.1"/>
</dbReference>
<dbReference type="PANTHER" id="PTHR34070:SF1">
    <property type="entry name" value="DNA ALKYLATION REPAIR PROTEIN"/>
    <property type="match status" value="1"/>
</dbReference>
<evidence type="ECO:0000313" key="2">
    <source>
        <dbReference type="Proteomes" id="UP001158067"/>
    </source>
</evidence>
<gene>
    <name evidence="1" type="ORF">SAMN06265222_106225</name>
</gene>
<dbReference type="CDD" id="cd06561">
    <property type="entry name" value="AlkD_like"/>
    <property type="match status" value="1"/>
</dbReference>
<organism evidence="1 2">
    <name type="scientific">Neorhodopirellula lusitana</name>
    <dbReference type="NCBI Taxonomy" id="445327"/>
    <lineage>
        <taxon>Bacteria</taxon>
        <taxon>Pseudomonadati</taxon>
        <taxon>Planctomycetota</taxon>
        <taxon>Planctomycetia</taxon>
        <taxon>Pirellulales</taxon>
        <taxon>Pirellulaceae</taxon>
        <taxon>Neorhodopirellula</taxon>
    </lineage>
</organism>
<dbReference type="SUPFAM" id="SSF48371">
    <property type="entry name" value="ARM repeat"/>
    <property type="match status" value="1"/>
</dbReference>
<dbReference type="Gene3D" id="1.25.10.90">
    <property type="match status" value="1"/>
</dbReference>
<proteinExistence type="predicted"/>